<name>A0A829D7V6_LEPIR</name>
<gene>
    <name evidence="1" type="ORF">LEP1GSC029_0436</name>
</gene>
<reference evidence="1 2" key="1">
    <citation type="submission" date="2013-02" db="EMBL/GenBank/DDBJ databases">
        <authorList>
            <person name="Harkins D.M."/>
            <person name="Durkin A.S."/>
            <person name="Brinkac L.M."/>
            <person name="Haft D.H."/>
            <person name="Selengut J.D."/>
            <person name="Sanka R."/>
            <person name="DePew J."/>
            <person name="Purushe J."/>
            <person name="Whelen A.C."/>
            <person name="Vinetz J.M."/>
            <person name="Sutton G.G."/>
            <person name="Nierman W.C."/>
            <person name="Fouts D.E."/>
        </authorList>
    </citation>
    <scope>NUCLEOTIDE SEQUENCE [LARGE SCALE GENOMIC DNA]</scope>
    <source>
        <strain evidence="1 2">2002000626</strain>
    </source>
</reference>
<proteinExistence type="predicted"/>
<protein>
    <submittedName>
        <fullName evidence="1">Uncharacterized protein</fullName>
    </submittedName>
</protein>
<evidence type="ECO:0000313" key="2">
    <source>
        <dbReference type="Proteomes" id="UP000012329"/>
    </source>
</evidence>
<evidence type="ECO:0000313" key="1">
    <source>
        <dbReference type="EMBL" id="EMY05180.1"/>
    </source>
</evidence>
<comment type="caution">
    <text evidence="1">The sequence shown here is derived from an EMBL/GenBank/DDBJ whole genome shotgun (WGS) entry which is preliminary data.</text>
</comment>
<dbReference type="AlphaFoldDB" id="A0A829D7V6"/>
<organism evidence="1 2">
    <name type="scientific">Leptospira interrogans str. 2002000626</name>
    <dbReference type="NCBI Taxonomy" id="996803"/>
    <lineage>
        <taxon>Bacteria</taxon>
        <taxon>Pseudomonadati</taxon>
        <taxon>Spirochaetota</taxon>
        <taxon>Spirochaetia</taxon>
        <taxon>Leptospirales</taxon>
        <taxon>Leptospiraceae</taxon>
        <taxon>Leptospira</taxon>
    </lineage>
</organism>
<sequence>MITRFLFGFEIKFYSFKFLSFLRFVSKLNFFIKVLSQKDLFQAPGRFL</sequence>
<dbReference type="EMBL" id="AFJL02000091">
    <property type="protein sequence ID" value="EMY05180.1"/>
    <property type="molecule type" value="Genomic_DNA"/>
</dbReference>
<accession>A0A829D7V6</accession>
<dbReference type="Proteomes" id="UP000012329">
    <property type="component" value="Unassembled WGS sequence"/>
</dbReference>